<evidence type="ECO:0000313" key="2">
    <source>
        <dbReference type="EMBL" id="HGB30648.1"/>
    </source>
</evidence>
<evidence type="ECO:0008006" key="3">
    <source>
        <dbReference type="Google" id="ProtNLM"/>
    </source>
</evidence>
<keyword evidence="1" id="KW-1133">Transmembrane helix</keyword>
<organism evidence="2">
    <name type="scientific">Dictyoglomus turgidum</name>
    <dbReference type="NCBI Taxonomy" id="513050"/>
    <lineage>
        <taxon>Bacteria</taxon>
        <taxon>Pseudomonadati</taxon>
        <taxon>Dictyoglomota</taxon>
        <taxon>Dictyoglomia</taxon>
        <taxon>Dictyoglomales</taxon>
        <taxon>Dictyoglomaceae</taxon>
        <taxon>Dictyoglomus</taxon>
    </lineage>
</organism>
<keyword evidence="1" id="KW-0812">Transmembrane</keyword>
<feature type="transmembrane region" description="Helical" evidence="1">
    <location>
        <begin position="6"/>
        <end position="23"/>
    </location>
</feature>
<gene>
    <name evidence="2" type="ORF">ENV35_02070</name>
</gene>
<reference evidence="2" key="1">
    <citation type="journal article" date="2020" name="mSystems">
        <title>Genome- and Community-Level Interaction Insights into Carbon Utilization and Element Cycling Functions of Hydrothermarchaeota in Hydrothermal Sediment.</title>
        <authorList>
            <person name="Zhou Z."/>
            <person name="Liu Y."/>
            <person name="Xu W."/>
            <person name="Pan J."/>
            <person name="Luo Z.H."/>
            <person name="Li M."/>
        </authorList>
    </citation>
    <scope>NUCLEOTIDE SEQUENCE [LARGE SCALE GENOMIC DNA]</scope>
    <source>
        <strain evidence="2">SpSt-751</strain>
    </source>
</reference>
<dbReference type="AlphaFoldDB" id="A0A7C3WNK5"/>
<dbReference type="EMBL" id="DTGA01000049">
    <property type="protein sequence ID" value="HGB30648.1"/>
    <property type="molecule type" value="Genomic_DNA"/>
</dbReference>
<keyword evidence="1" id="KW-0472">Membrane</keyword>
<comment type="caution">
    <text evidence="2">The sequence shown here is derived from an EMBL/GenBank/DDBJ whole genome shotgun (WGS) entry which is preliminary data.</text>
</comment>
<name>A0A7C3WNK5_9BACT</name>
<accession>A0A7C3WNK5</accession>
<protein>
    <recommendedName>
        <fullName evidence="3">Cell division protein FtsQ</fullName>
    </recommendedName>
</protein>
<proteinExistence type="predicted"/>
<evidence type="ECO:0000256" key="1">
    <source>
        <dbReference type="SAM" id="Phobius"/>
    </source>
</evidence>
<sequence>MKKLFIIILIIIFSSTWILYVITNEGDTKIKEDIVKIFKFNNILFLNRKVNLIEKKYEIIIKEINYLPWGAKINWEPELTLLEIDYDGKKIFYNQNFKEMRKFKPFDGTIKIEGTKNIQFIRTILDYFKDLKIKKIVFYKNYFEIYGNNYLLKFSNDNFIEKIRTFKEIVKKMGLENRSLDFRFRIPFIGGI</sequence>